<dbReference type="SUPFAM" id="SSF53098">
    <property type="entry name" value="Ribonuclease H-like"/>
    <property type="match status" value="1"/>
</dbReference>
<keyword evidence="3" id="KW-1185">Reference proteome</keyword>
<evidence type="ECO:0000313" key="2">
    <source>
        <dbReference type="EMBL" id="CAI6373486.1"/>
    </source>
</evidence>
<dbReference type="InterPro" id="IPR043502">
    <property type="entry name" value="DNA/RNA_pol_sf"/>
</dbReference>
<feature type="domain" description="Integrase catalytic" evidence="1">
    <location>
        <begin position="1426"/>
        <end position="1611"/>
    </location>
</feature>
<dbReference type="InterPro" id="IPR005312">
    <property type="entry name" value="DUF1759"/>
</dbReference>
<dbReference type="CDD" id="cd01644">
    <property type="entry name" value="RT_pepA17"/>
    <property type="match status" value="1"/>
</dbReference>
<dbReference type="GO" id="GO:0003676">
    <property type="term" value="F:nucleic acid binding"/>
    <property type="evidence" value="ECO:0007669"/>
    <property type="project" value="InterPro"/>
</dbReference>
<dbReference type="Gene3D" id="3.30.420.10">
    <property type="entry name" value="Ribonuclease H-like superfamily/Ribonuclease H"/>
    <property type="match status" value="1"/>
</dbReference>
<evidence type="ECO:0000259" key="1">
    <source>
        <dbReference type="PROSITE" id="PS50994"/>
    </source>
</evidence>
<dbReference type="SUPFAM" id="SSF56672">
    <property type="entry name" value="DNA/RNA polymerases"/>
    <property type="match status" value="1"/>
</dbReference>
<proteinExistence type="predicted"/>
<protein>
    <recommendedName>
        <fullName evidence="1">Integrase catalytic domain-containing protein</fullName>
    </recommendedName>
</protein>
<accession>A0AAV0XZG1</accession>
<evidence type="ECO:0000313" key="3">
    <source>
        <dbReference type="Proteomes" id="UP001160148"/>
    </source>
</evidence>
<name>A0AAV0XZG1_9HEMI</name>
<dbReference type="PANTHER" id="PTHR47331:SF1">
    <property type="entry name" value="GAG-LIKE PROTEIN"/>
    <property type="match status" value="1"/>
</dbReference>
<dbReference type="InterPro" id="IPR008042">
    <property type="entry name" value="Retrotrans_Pao"/>
</dbReference>
<dbReference type="InterPro" id="IPR043128">
    <property type="entry name" value="Rev_trsase/Diguanyl_cyclase"/>
</dbReference>
<dbReference type="GO" id="GO:0071897">
    <property type="term" value="P:DNA biosynthetic process"/>
    <property type="evidence" value="ECO:0007669"/>
    <property type="project" value="UniProtKB-ARBA"/>
</dbReference>
<dbReference type="PROSITE" id="PS50994">
    <property type="entry name" value="INTEGRASE"/>
    <property type="match status" value="1"/>
</dbReference>
<comment type="caution">
    <text evidence="2">The sequence shown here is derived from an EMBL/GenBank/DDBJ whole genome shotgun (WGS) entry which is preliminary data.</text>
</comment>
<gene>
    <name evidence="2" type="ORF">MEUPH1_LOCUS27232</name>
</gene>
<organism evidence="2 3">
    <name type="scientific">Macrosiphum euphorbiae</name>
    <name type="common">potato aphid</name>
    <dbReference type="NCBI Taxonomy" id="13131"/>
    <lineage>
        <taxon>Eukaryota</taxon>
        <taxon>Metazoa</taxon>
        <taxon>Ecdysozoa</taxon>
        <taxon>Arthropoda</taxon>
        <taxon>Hexapoda</taxon>
        <taxon>Insecta</taxon>
        <taxon>Pterygota</taxon>
        <taxon>Neoptera</taxon>
        <taxon>Paraneoptera</taxon>
        <taxon>Hemiptera</taxon>
        <taxon>Sternorrhyncha</taxon>
        <taxon>Aphidomorpha</taxon>
        <taxon>Aphidoidea</taxon>
        <taxon>Aphididae</taxon>
        <taxon>Macrosiphini</taxon>
        <taxon>Macrosiphum</taxon>
    </lineage>
</organism>
<dbReference type="Pfam" id="PF03564">
    <property type="entry name" value="DUF1759"/>
    <property type="match status" value="1"/>
</dbReference>
<dbReference type="Pfam" id="PF05380">
    <property type="entry name" value="Peptidase_A17"/>
    <property type="match status" value="1"/>
</dbReference>
<dbReference type="Gene3D" id="3.10.10.10">
    <property type="entry name" value="HIV Type 1 Reverse Transcriptase, subunit A, domain 1"/>
    <property type="match status" value="1"/>
</dbReference>
<dbReference type="InterPro" id="IPR001584">
    <property type="entry name" value="Integrase_cat-core"/>
</dbReference>
<dbReference type="Proteomes" id="UP001160148">
    <property type="component" value="Unassembled WGS sequence"/>
</dbReference>
<dbReference type="InterPro" id="IPR040676">
    <property type="entry name" value="DUF5641"/>
</dbReference>
<dbReference type="InterPro" id="IPR036397">
    <property type="entry name" value="RNaseH_sf"/>
</dbReference>
<dbReference type="GO" id="GO:0015074">
    <property type="term" value="P:DNA integration"/>
    <property type="evidence" value="ECO:0007669"/>
    <property type="project" value="InterPro"/>
</dbReference>
<dbReference type="GO" id="GO:0042575">
    <property type="term" value="C:DNA polymerase complex"/>
    <property type="evidence" value="ECO:0007669"/>
    <property type="project" value="UniProtKB-ARBA"/>
</dbReference>
<dbReference type="Gene3D" id="3.30.70.270">
    <property type="match status" value="1"/>
</dbReference>
<dbReference type="InterPro" id="IPR012337">
    <property type="entry name" value="RNaseH-like_sf"/>
</dbReference>
<dbReference type="PANTHER" id="PTHR47331">
    <property type="entry name" value="PHD-TYPE DOMAIN-CONTAINING PROTEIN"/>
    <property type="match status" value="1"/>
</dbReference>
<reference evidence="2 3" key="1">
    <citation type="submission" date="2023-01" db="EMBL/GenBank/DDBJ databases">
        <authorList>
            <person name="Whitehead M."/>
        </authorList>
    </citation>
    <scope>NUCLEOTIDE SEQUENCE [LARGE SCALE GENOMIC DNA]</scope>
</reference>
<sequence length="1740" mass="196780">MVLDSNEQKVLADLKRKRGVVKASLTRIAKFVDSYDPSEQSIALLDFRQEELPLINRKFDTIQSEIELLAVDEAEAAEAERDKFETSYYELRAKIQELANAEKLHNTTGQNNSFGNTSTRQRMQLAPIPLPKFNGDIQGWSSFYDVYRAAVHDDDCFTPAQKLYYLRSCLTEQALDLVRSIPISDGNYEVVLAKLKQRYDNKSLVIQSHIRSILEMPAVEEASANALQRLHSNVSTHVAALRTLGQPVDHWDAWLITIITSRLDKSTGHSWQLHLRNTELPAYNDLEAFLASRCVAMESSETVCQTTIPTKLNNINNAKTMFSKTHQPTKKVLISTNNRPVRPCPCCSESHRLFACEQFKALPVTERLGMARASQLCFNCLGPFHSAESCRSTYTCQRCKQKHNTLLHYEKPNPVGQISDSDQARSNIAATSNPGSSHNVACPAQGGKGHVFLSTASVLAEDQYGEFKKCRVILDNGSQMNFVSKSFANLLQLPRNRSILPISGIGANRTQSVSSISVKVKSRVKQFEVDLVCHILPIVIDALPSCSKPKGGLEIPAELVPQLADPSFDSTGSVDLLIGGGIFYDLIEAARIRSQNGAVFLQDSKFGWLVTGEVGTISLLATCSIGEACEDNLRILSNNESEVYGVASKPNKKCIEEQKALKHFEETSRRDETGRFVLRLPLKPDARTVGRTLEMATARFLSVERRLQREPELRLQYTQFMEEYLKMGHMKIVSKEENQPSAAFYLPHHPVMKLSSLTTKLRVVFDASAKSTSNLSLNDVLLCGPTVQDDLVTILMRFRKHQVAVTADVEKMFRQIRVAEEDQDWQRIVWRSQPDKALELYRLSTVTYGTTSASFMATNCLVSLSEEAKQKHPEASKIIRHDFYMDDLMTGASTVDECCQLQKQIDSILESAHFPLRKWCSNSTEVLERIGNSSDDPLFALQIGEDEIIKSLGLSWKPALDAFQFIVEQKAFMPKSTKRTLLSDLNRIFDPLGFLAPVLVRGKIFLQQLWQLKIEWDQQLPEELSNRWYTFYQEFNDLSYLPIPRKCIPYQSVEVEIHGFCDASEEAYGSAIYVRSKDYTGYWHSRLLCARTRVAPLKGSTIPRLELGGALTLTQLSIKVSEALDIDVKKFYLWTDSMVVLGWLNSQTCRLKTFVANRVEEILETTQPEQWRHVVTTENPADILSRGTTPNNLQNMNLWWQGPHWLASESDEFKKSIITNQNQDLPEQRKIKLALLAVNPLGNLFQHYSNWRDLLCAVAWILRFLRYLKAKKNLDVPKYLTVSELKSAEITVLKQVQKEVFAREMLELKKGNDVGRNSKLKGLSPYLEDGMILVGGRLGHAQIPERQKHPIVLPHGHRVSKLIFENKHRELLHCGPQSLLADIRRVYWPIKGRITARSVISKCVRCARARPQFAQPLMGQLPQQRVNVSPPFAVTGVDFAGPLIVRSGVRRIVGTKAWISLFVCFSTRAIHLEVVEDLSSSAFVAALRRFMARRGRCVKIYSDNGTNFVGAQKELNIRIQQSIPVLAKEGVEWHFNPPSAPHFGGLWESAVKSAKHHLTRMLGETKLTIDELNTLLCQVEACLNSRPITPMSHDPSELEALTPAHFLIGRPITLMPEVDLTQENPGGMRRWKYVQHLSQAFWKRWHAEYLPQMQVRGKWITKNGPLKIDDIVIIKEDHVPPTKWKLGRVIKVHPGIDGEIRVVTVRIGSGTEMKRPTVKLCRLPTDKDINIDANEELVEK</sequence>
<dbReference type="Pfam" id="PF18701">
    <property type="entry name" value="DUF5641"/>
    <property type="match status" value="1"/>
</dbReference>
<dbReference type="EMBL" id="CARXXK010001098">
    <property type="protein sequence ID" value="CAI6373486.1"/>
    <property type="molecule type" value="Genomic_DNA"/>
</dbReference>